<dbReference type="GO" id="GO:0022857">
    <property type="term" value="F:transmembrane transporter activity"/>
    <property type="evidence" value="ECO:0007669"/>
    <property type="project" value="TreeGrafter"/>
</dbReference>
<dbReference type="InterPro" id="IPR036770">
    <property type="entry name" value="Ankyrin_rpt-contain_sf"/>
</dbReference>
<protein>
    <submittedName>
        <fullName evidence="10">Ankyrin repeats (3 copies) domain-containing protein</fullName>
    </submittedName>
</protein>
<evidence type="ECO:0000256" key="2">
    <source>
        <dbReference type="ARBA" id="ARBA00022606"/>
    </source>
</evidence>
<dbReference type="AlphaFoldDB" id="A0A9W9BD82"/>
<comment type="caution">
    <text evidence="10">The sequence shown here is derived from an EMBL/GenBank/DDBJ whole genome shotgun (WGS) entry which is preliminary data.</text>
</comment>
<dbReference type="RefSeq" id="XP_056026844.1">
    <property type="nucleotide sequence ID" value="XM_056175895.1"/>
</dbReference>
<evidence type="ECO:0000256" key="9">
    <source>
        <dbReference type="PROSITE-ProRule" id="PRU00221"/>
    </source>
</evidence>
<reference evidence="10" key="1">
    <citation type="submission" date="2022-09" db="EMBL/GenBank/DDBJ databases">
        <title>Chromosome-level assembly of Trichoderma breve T069, a fungus used in development of biopesticide product.</title>
        <authorList>
            <person name="Lin R."/>
            <person name="Liu T."/>
        </authorList>
    </citation>
    <scope>NUCLEOTIDE SEQUENCE</scope>
    <source>
        <strain evidence="10">T069</strain>
    </source>
</reference>
<evidence type="ECO:0000256" key="6">
    <source>
        <dbReference type="ARBA" id="ARBA00023180"/>
    </source>
</evidence>
<dbReference type="SUPFAM" id="SSF50978">
    <property type="entry name" value="WD40 repeat-like"/>
    <property type="match status" value="1"/>
</dbReference>
<dbReference type="GO" id="GO:1902495">
    <property type="term" value="C:transmembrane transporter complex"/>
    <property type="evidence" value="ECO:0007669"/>
    <property type="project" value="TreeGrafter"/>
</dbReference>
<dbReference type="Gene3D" id="1.25.40.20">
    <property type="entry name" value="Ankyrin repeat-containing domain"/>
    <property type="match status" value="1"/>
</dbReference>
<feature type="repeat" description="WD" evidence="9">
    <location>
        <begin position="189"/>
        <end position="228"/>
    </location>
</feature>
<evidence type="ECO:0000313" key="10">
    <source>
        <dbReference type="EMBL" id="KAJ4857788.1"/>
    </source>
</evidence>
<dbReference type="PROSITE" id="PS50297">
    <property type="entry name" value="ANK_REP_REGION"/>
    <property type="match status" value="2"/>
</dbReference>
<dbReference type="InterPro" id="IPR036322">
    <property type="entry name" value="WD40_repeat_dom_sf"/>
</dbReference>
<evidence type="ECO:0000313" key="11">
    <source>
        <dbReference type="Proteomes" id="UP001140511"/>
    </source>
</evidence>
<dbReference type="InterPro" id="IPR052076">
    <property type="entry name" value="TRP_cation_channel"/>
</dbReference>
<dbReference type="PROSITE" id="PS50088">
    <property type="entry name" value="ANK_REPEAT"/>
    <property type="match status" value="2"/>
</dbReference>
<keyword evidence="6" id="KW-0325">Glycoprotein</keyword>
<dbReference type="SMART" id="SM00248">
    <property type="entry name" value="ANK"/>
    <property type="match status" value="3"/>
</dbReference>
<organism evidence="10 11">
    <name type="scientific">Trichoderma breve</name>
    <dbReference type="NCBI Taxonomy" id="2034170"/>
    <lineage>
        <taxon>Eukaryota</taxon>
        <taxon>Fungi</taxon>
        <taxon>Dikarya</taxon>
        <taxon>Ascomycota</taxon>
        <taxon>Pezizomycotina</taxon>
        <taxon>Sordariomycetes</taxon>
        <taxon>Hypocreomycetidae</taxon>
        <taxon>Hypocreales</taxon>
        <taxon>Hypocreaceae</taxon>
        <taxon>Trichoderma</taxon>
    </lineage>
</organism>
<dbReference type="GO" id="GO:0034220">
    <property type="term" value="P:monoatomic ion transmembrane transport"/>
    <property type="evidence" value="ECO:0007669"/>
    <property type="project" value="UniProtKB-KW"/>
</dbReference>
<dbReference type="Pfam" id="PF00400">
    <property type="entry name" value="WD40"/>
    <property type="match status" value="1"/>
</dbReference>
<keyword evidence="1" id="KW-0813">Transport</keyword>
<keyword evidence="9" id="KW-0853">WD repeat</keyword>
<keyword evidence="5" id="KW-0406">Ion transport</keyword>
<keyword evidence="11" id="KW-1185">Reference proteome</keyword>
<evidence type="ECO:0000256" key="4">
    <source>
        <dbReference type="ARBA" id="ARBA00023043"/>
    </source>
</evidence>
<dbReference type="InterPro" id="IPR015943">
    <property type="entry name" value="WD40/YVTN_repeat-like_dom_sf"/>
</dbReference>
<keyword evidence="2" id="KW-0716">Sensory transduction</keyword>
<dbReference type="PROSITE" id="PS50294">
    <property type="entry name" value="WD_REPEATS_REGION"/>
    <property type="match status" value="1"/>
</dbReference>
<evidence type="ECO:0000256" key="5">
    <source>
        <dbReference type="ARBA" id="ARBA00023065"/>
    </source>
</evidence>
<proteinExistence type="predicted"/>
<name>A0A9W9BD82_9HYPO</name>
<evidence type="ECO:0000256" key="7">
    <source>
        <dbReference type="ARBA" id="ARBA00023303"/>
    </source>
</evidence>
<keyword evidence="7" id="KW-0407">Ion channel</keyword>
<dbReference type="InterPro" id="IPR001680">
    <property type="entry name" value="WD40_rpt"/>
</dbReference>
<dbReference type="Gene3D" id="2.130.10.10">
    <property type="entry name" value="YVTN repeat-like/Quinoprotein amine dehydrogenase"/>
    <property type="match status" value="1"/>
</dbReference>
<dbReference type="PANTHER" id="PTHR47143">
    <property type="entry name" value="TRANSIENT RECEPTOR POTENTIAL CATION CHANNEL PROTEIN PAINLESS"/>
    <property type="match status" value="1"/>
</dbReference>
<keyword evidence="3" id="KW-0677">Repeat</keyword>
<evidence type="ECO:0000256" key="8">
    <source>
        <dbReference type="PROSITE-ProRule" id="PRU00023"/>
    </source>
</evidence>
<sequence>MKGLEKRQKQLVEEEDHLVPKKHELLMGRTKARDIQDGALKQMLRVRKLCRKLPLDGCEETKTLFREAVEGGGMAVVRLLVAVTAINNGEWLPLITASSRGDIRTVRKLLSAGAAADGMDSIFGRTALSWASAGGNKAVVQLLLNKSADVNSQDNDGWTPMHWASERGHEDVVRLLLDRGAQIGYRKTLRGHCQSISTLVFSPGSEFIATGSHEGVIEIWDTATGECQ</sequence>
<dbReference type="PROSITE" id="PS50082">
    <property type="entry name" value="WD_REPEATS_2"/>
    <property type="match status" value="1"/>
</dbReference>
<dbReference type="SMART" id="SM00320">
    <property type="entry name" value="WD40"/>
    <property type="match status" value="1"/>
</dbReference>
<dbReference type="InterPro" id="IPR002110">
    <property type="entry name" value="Ankyrin_rpt"/>
</dbReference>
<dbReference type="EMBL" id="JAOPEN010000005">
    <property type="protein sequence ID" value="KAJ4857788.1"/>
    <property type="molecule type" value="Genomic_DNA"/>
</dbReference>
<dbReference type="Proteomes" id="UP001140511">
    <property type="component" value="Unassembled WGS sequence"/>
</dbReference>
<gene>
    <name evidence="10" type="ORF">T069G_08685</name>
</gene>
<keyword evidence="4 8" id="KW-0040">ANK repeat</keyword>
<accession>A0A9W9BD82</accession>
<dbReference type="SUPFAM" id="SSF48403">
    <property type="entry name" value="Ankyrin repeat"/>
    <property type="match status" value="1"/>
</dbReference>
<feature type="repeat" description="ANK" evidence="8">
    <location>
        <begin position="123"/>
        <end position="155"/>
    </location>
</feature>
<feature type="repeat" description="ANK" evidence="8">
    <location>
        <begin position="156"/>
        <end position="188"/>
    </location>
</feature>
<dbReference type="GeneID" id="80870583"/>
<dbReference type="Pfam" id="PF12796">
    <property type="entry name" value="Ank_2"/>
    <property type="match status" value="1"/>
</dbReference>
<evidence type="ECO:0000256" key="1">
    <source>
        <dbReference type="ARBA" id="ARBA00022448"/>
    </source>
</evidence>
<dbReference type="PANTHER" id="PTHR47143:SF1">
    <property type="entry name" value="ION_TRANS DOMAIN-CONTAINING PROTEIN"/>
    <property type="match status" value="1"/>
</dbReference>
<evidence type="ECO:0000256" key="3">
    <source>
        <dbReference type="ARBA" id="ARBA00022737"/>
    </source>
</evidence>